<dbReference type="AlphaFoldDB" id="A0A0E0LLY0"/>
<evidence type="ECO:0000313" key="3">
    <source>
        <dbReference type="Proteomes" id="UP000026962"/>
    </source>
</evidence>
<evidence type="ECO:0000256" key="1">
    <source>
        <dbReference type="SAM" id="MobiDB-lite"/>
    </source>
</evidence>
<keyword evidence="3" id="KW-1185">Reference proteome</keyword>
<feature type="compositionally biased region" description="Acidic residues" evidence="1">
    <location>
        <begin position="121"/>
        <end position="138"/>
    </location>
</feature>
<proteinExistence type="predicted"/>
<evidence type="ECO:0000313" key="2">
    <source>
        <dbReference type="EnsemblPlants" id="OPUNC07G16730.1"/>
    </source>
</evidence>
<accession>A0A0E0LLY0</accession>
<organism evidence="2">
    <name type="scientific">Oryza punctata</name>
    <name type="common">Red rice</name>
    <dbReference type="NCBI Taxonomy" id="4537"/>
    <lineage>
        <taxon>Eukaryota</taxon>
        <taxon>Viridiplantae</taxon>
        <taxon>Streptophyta</taxon>
        <taxon>Embryophyta</taxon>
        <taxon>Tracheophyta</taxon>
        <taxon>Spermatophyta</taxon>
        <taxon>Magnoliopsida</taxon>
        <taxon>Liliopsida</taxon>
        <taxon>Poales</taxon>
        <taxon>Poaceae</taxon>
        <taxon>BOP clade</taxon>
        <taxon>Oryzoideae</taxon>
        <taxon>Oryzeae</taxon>
        <taxon>Oryzinae</taxon>
        <taxon>Oryza</taxon>
    </lineage>
</organism>
<name>A0A0E0LLY0_ORYPU</name>
<protein>
    <submittedName>
        <fullName evidence="2">Uncharacterized protein</fullName>
    </submittedName>
</protein>
<sequence>MEEGRSDRGGLGIAGRLHCFYVAEEDAPVKAKEKPRLPHDEVMWIISQQRMEEMDTGSVEDERLKDLLDRESLFEFIDWVRDEYQSKSFVEVTEEYLAERAEVDAWAGAEWDRIMAKLADSDDEDDDLDTTIEMEVED</sequence>
<dbReference type="EnsemblPlants" id="OPUNC07G16730.1">
    <property type="protein sequence ID" value="OPUNC07G16730.1"/>
    <property type="gene ID" value="OPUNC07G16730"/>
</dbReference>
<dbReference type="Proteomes" id="UP000026962">
    <property type="component" value="Chromosome 7"/>
</dbReference>
<reference evidence="2" key="2">
    <citation type="submission" date="2018-05" db="EMBL/GenBank/DDBJ databases">
        <title>OpunRS2 (Oryza punctata Reference Sequence Version 2).</title>
        <authorList>
            <person name="Zhang J."/>
            <person name="Kudrna D."/>
            <person name="Lee S."/>
            <person name="Talag J."/>
            <person name="Welchert J."/>
            <person name="Wing R.A."/>
        </authorList>
    </citation>
    <scope>NUCLEOTIDE SEQUENCE [LARGE SCALE GENOMIC DNA]</scope>
</reference>
<reference evidence="2" key="1">
    <citation type="submission" date="2015-04" db="UniProtKB">
        <authorList>
            <consortium name="EnsemblPlants"/>
        </authorList>
    </citation>
    <scope>IDENTIFICATION</scope>
</reference>
<dbReference type="PANTHER" id="PTHR35166">
    <property type="entry name" value="OS05G0193700 PROTEIN-RELATED"/>
    <property type="match status" value="1"/>
</dbReference>
<dbReference type="PANTHER" id="PTHR35166:SF20">
    <property type="entry name" value="EXPRESSED PROTEIN"/>
    <property type="match status" value="1"/>
</dbReference>
<dbReference type="Gramene" id="OPUNC07G16730.1">
    <property type="protein sequence ID" value="OPUNC07G16730.1"/>
    <property type="gene ID" value="OPUNC07G16730"/>
</dbReference>
<dbReference type="HOGENOM" id="CLU_1858515_0_0_1"/>
<feature type="region of interest" description="Disordered" evidence="1">
    <location>
        <begin position="119"/>
        <end position="138"/>
    </location>
</feature>